<keyword evidence="2" id="KW-1003">Cell membrane</keyword>
<gene>
    <name evidence="8" type="ORF">A4Z71_00115</name>
</gene>
<dbReference type="Pfam" id="PF05425">
    <property type="entry name" value="CopD"/>
    <property type="match status" value="1"/>
</dbReference>
<feature type="transmembrane region" description="Helical" evidence="6">
    <location>
        <begin position="44"/>
        <end position="65"/>
    </location>
</feature>
<dbReference type="AlphaFoldDB" id="A0A1D9E0T2"/>
<feature type="transmembrane region" description="Helical" evidence="6">
    <location>
        <begin position="91"/>
        <end position="112"/>
    </location>
</feature>
<dbReference type="EMBL" id="CP015208">
    <property type="protein sequence ID" value="AOY56664.1"/>
    <property type="molecule type" value="Genomic_DNA"/>
</dbReference>
<evidence type="ECO:0000256" key="5">
    <source>
        <dbReference type="ARBA" id="ARBA00023136"/>
    </source>
</evidence>
<evidence type="ECO:0000256" key="2">
    <source>
        <dbReference type="ARBA" id="ARBA00022475"/>
    </source>
</evidence>
<dbReference type="GO" id="GO:0006825">
    <property type="term" value="P:copper ion transport"/>
    <property type="evidence" value="ECO:0007669"/>
    <property type="project" value="InterPro"/>
</dbReference>
<feature type="transmembrane region" description="Helical" evidence="6">
    <location>
        <begin position="322"/>
        <end position="339"/>
    </location>
</feature>
<name>A0A1D9E0T2_9MICO</name>
<feature type="transmembrane region" description="Helical" evidence="6">
    <location>
        <begin position="189"/>
        <end position="207"/>
    </location>
</feature>
<evidence type="ECO:0000256" key="1">
    <source>
        <dbReference type="ARBA" id="ARBA00004651"/>
    </source>
</evidence>
<feature type="transmembrane region" description="Helical" evidence="6">
    <location>
        <begin position="146"/>
        <end position="169"/>
    </location>
</feature>
<feature type="domain" description="Copper resistance protein D" evidence="7">
    <location>
        <begin position="181"/>
        <end position="279"/>
    </location>
</feature>
<keyword evidence="5 6" id="KW-0472">Membrane</keyword>
<keyword evidence="4 6" id="KW-1133">Transmembrane helix</keyword>
<evidence type="ECO:0000259" key="7">
    <source>
        <dbReference type="Pfam" id="PF05425"/>
    </source>
</evidence>
<organism evidence="8 9">
    <name type="scientific">Candidatus Rhodoluna planktonica</name>
    <dbReference type="NCBI Taxonomy" id="535712"/>
    <lineage>
        <taxon>Bacteria</taxon>
        <taxon>Bacillati</taxon>
        <taxon>Actinomycetota</taxon>
        <taxon>Actinomycetes</taxon>
        <taxon>Micrococcales</taxon>
        <taxon>Microbacteriaceae</taxon>
        <taxon>Luna cluster</taxon>
        <taxon>Luna-1 subcluster</taxon>
        <taxon>Rhodoluna</taxon>
    </lineage>
</organism>
<dbReference type="Pfam" id="PF09678">
    <property type="entry name" value="Caa3_CtaG"/>
    <property type="match status" value="1"/>
</dbReference>
<feature type="transmembrane region" description="Helical" evidence="6">
    <location>
        <begin position="553"/>
        <end position="575"/>
    </location>
</feature>
<feature type="transmembrane region" description="Helical" evidence="6">
    <location>
        <begin position="433"/>
        <end position="457"/>
    </location>
</feature>
<feature type="transmembrane region" description="Helical" evidence="6">
    <location>
        <begin position="261"/>
        <end position="280"/>
    </location>
</feature>
<protein>
    <submittedName>
        <fullName evidence="8">Copper transporter</fullName>
    </submittedName>
</protein>
<dbReference type="InterPro" id="IPR032694">
    <property type="entry name" value="CopC/D"/>
</dbReference>
<dbReference type="STRING" id="535712.A4Z71_00115"/>
<keyword evidence="9" id="KW-1185">Reference proteome</keyword>
<evidence type="ECO:0000313" key="8">
    <source>
        <dbReference type="EMBL" id="AOY56664.1"/>
    </source>
</evidence>
<dbReference type="PANTHER" id="PTHR34820">
    <property type="entry name" value="INNER MEMBRANE PROTEIN YEBZ"/>
    <property type="match status" value="1"/>
</dbReference>
<evidence type="ECO:0000256" key="3">
    <source>
        <dbReference type="ARBA" id="ARBA00022692"/>
    </source>
</evidence>
<dbReference type="PANTHER" id="PTHR34820:SF4">
    <property type="entry name" value="INNER MEMBRANE PROTEIN YEBZ"/>
    <property type="match status" value="1"/>
</dbReference>
<sequence length="625" mass="67489">MVRWGGPIAKFVLNLSMAITAGGLVFAAYVLPDKSKSLNIAQNLSAFGAVTWVAAGALNFLFTYLNVTGSALAFDETFSQGLWLFATDIELGIALAINLVFAMAIALLIVMFRSLSATAILAVLSLAGLVPFALIGHAAGTANHGLAVNALGMHLVAIVIWVGGLIALFVTRPGTPAQASEFTKRFSTLALIAFALVLVSGVASSIVRLDGNLDFSNAYVVLLVLKVAVLLLLGVFGALYRLRIIGQLANGANRIRSFAKLAAVELILMGTAIGLATALAKTAPPLSEQNWDQPTPAELLTGEKLPPELTPDKFLTAWKIDLAWLVICVFAIGLYLYGVRRLKKRGDSWHFSRTASWVLGHLVLIYVTSGAINAYQEYLFSIHMIGHMILAMGIPVLLVVGAPITLISRAAAKRHDDSRGLREWALWAVHTKYAQLISHPLVAAVLFASSLVTFYYTPLFAWSTSDHLGHQWMVVHFLITGYLFAQALVGIDPGPNRLPYAARLLLLIGTMAFHAFFGLSLMSAEGLLLPEWYGAMGRTWGDSPLVDQQNGGAIAWGIGEIPTALLTVIVSVQWFKADKRESTRLDRASDRTGNQDLNEYNAMLAKLAARDARVAAKAQQNQEDR</sequence>
<reference evidence="8 9" key="1">
    <citation type="journal article" date="2016" name="Biochim. Biophys. Acta">
        <title>Photochemical characterization of actinorhodopsin and its functional existence in the natural host.</title>
        <authorList>
            <person name="Nakamura S."/>
            <person name="Kikukawa T."/>
            <person name="Tamogami J."/>
            <person name="Kamiya M."/>
            <person name="Aizawa T."/>
            <person name="Hahn M.W."/>
            <person name="Ihara K."/>
            <person name="Kamo N."/>
            <person name="Demura M."/>
        </authorList>
    </citation>
    <scope>NUCLEOTIDE SEQUENCE [LARGE SCALE GENOMIC DNA]</scope>
    <source>
        <strain evidence="8 9">MWH-Dar1</strain>
    </source>
</reference>
<feature type="transmembrane region" description="Helical" evidence="6">
    <location>
        <begin position="12"/>
        <end position="32"/>
    </location>
</feature>
<keyword evidence="3 6" id="KW-0812">Transmembrane</keyword>
<feature type="transmembrane region" description="Helical" evidence="6">
    <location>
        <begin position="119"/>
        <end position="140"/>
    </location>
</feature>
<dbReference type="GO" id="GO:0005886">
    <property type="term" value="C:plasma membrane"/>
    <property type="evidence" value="ECO:0007669"/>
    <property type="project" value="UniProtKB-SubCell"/>
</dbReference>
<feature type="transmembrane region" description="Helical" evidence="6">
    <location>
        <begin position="501"/>
        <end position="522"/>
    </location>
</feature>
<comment type="subcellular location">
    <subcellularLocation>
        <location evidence="1">Cell membrane</location>
        <topology evidence="1">Multi-pass membrane protein</topology>
    </subcellularLocation>
</comment>
<feature type="transmembrane region" description="Helical" evidence="6">
    <location>
        <begin position="219"/>
        <end position="240"/>
    </location>
</feature>
<evidence type="ECO:0000256" key="6">
    <source>
        <dbReference type="SAM" id="Phobius"/>
    </source>
</evidence>
<accession>A0A1D9E0T2</accession>
<proteinExistence type="predicted"/>
<dbReference type="InterPro" id="IPR019108">
    <property type="entry name" value="Caa3_assmbl_CtaG-rel"/>
</dbReference>
<evidence type="ECO:0000313" key="9">
    <source>
        <dbReference type="Proteomes" id="UP000243784"/>
    </source>
</evidence>
<dbReference type="InterPro" id="IPR008457">
    <property type="entry name" value="Cu-R_CopD_dom"/>
</dbReference>
<feature type="transmembrane region" description="Helical" evidence="6">
    <location>
        <begin position="351"/>
        <end position="372"/>
    </location>
</feature>
<dbReference type="Proteomes" id="UP000243784">
    <property type="component" value="Chromosome"/>
</dbReference>
<feature type="transmembrane region" description="Helical" evidence="6">
    <location>
        <begin position="384"/>
        <end position="412"/>
    </location>
</feature>
<evidence type="ECO:0000256" key="4">
    <source>
        <dbReference type="ARBA" id="ARBA00022989"/>
    </source>
</evidence>
<dbReference type="OrthoDB" id="5241646at2"/>
<feature type="transmembrane region" description="Helical" evidence="6">
    <location>
        <begin position="469"/>
        <end position="489"/>
    </location>
</feature>
<dbReference type="KEGG" id="rpla:A4Z71_00115"/>